<reference evidence="1" key="1">
    <citation type="submission" date="2018-05" db="EMBL/GenBank/DDBJ databases">
        <authorList>
            <person name="Lanie J.A."/>
            <person name="Ng W.-L."/>
            <person name="Kazmierczak K.M."/>
            <person name="Andrzejewski T.M."/>
            <person name="Davidsen T.M."/>
            <person name="Wayne K.J."/>
            <person name="Tettelin H."/>
            <person name="Glass J.I."/>
            <person name="Rusch D."/>
            <person name="Podicherti R."/>
            <person name="Tsui H.-C.T."/>
            <person name="Winkler M.E."/>
        </authorList>
    </citation>
    <scope>NUCLEOTIDE SEQUENCE</scope>
</reference>
<dbReference type="PANTHER" id="PTHR40697">
    <property type="entry name" value="ACETOIN CATABOLISM PROTEIN X"/>
    <property type="match status" value="1"/>
</dbReference>
<dbReference type="Pfam" id="PF01513">
    <property type="entry name" value="NAD_kinase"/>
    <property type="match status" value="1"/>
</dbReference>
<sequence length="329" mass="36102">VRDHISEPQLRKLFLPSITPVSEEIFSSLKIGIIANPSSGHDVRRLVSRAKSVTQLEKINLLRRVICGLLSMGNFRILYMPERLYMIQQALEKCEQLSIDARPVPIRAEGGPEDTLNATRQMVADGVCLIITLGGDGTNRLVAGESSNVPILPLSTGTNNIFPEFHEGSRAGLAAGMYLRQLAEGNSSPGFCLQHKWLKADGGEWKEVALVDMALSSQKQLGGRAVWDAKKLTHVFASRATPGDSGISGLLGSIMEVDPEQPHGIYAIAGNKKKVRGFLVAGVLEEFGFDKYERMQLNEPLNFFVQEGILLVDGERVRQLLNERVSISL</sequence>
<accession>A0A382P7U3</accession>
<dbReference type="InterPro" id="IPR016064">
    <property type="entry name" value="NAD/diacylglycerol_kinase_sf"/>
</dbReference>
<dbReference type="InterPro" id="IPR039065">
    <property type="entry name" value="AcoX-like"/>
</dbReference>
<dbReference type="InterPro" id="IPR017438">
    <property type="entry name" value="ATP-NAD_kinase_N"/>
</dbReference>
<dbReference type="Gene3D" id="3.40.50.10330">
    <property type="entry name" value="Probable inorganic polyphosphate/atp-NAD kinase, domain 1"/>
    <property type="match status" value="1"/>
</dbReference>
<protein>
    <recommendedName>
        <fullName evidence="2">DAGKc domain-containing protein</fullName>
    </recommendedName>
</protein>
<evidence type="ECO:0008006" key="2">
    <source>
        <dbReference type="Google" id="ProtNLM"/>
    </source>
</evidence>
<dbReference type="SUPFAM" id="SSF111331">
    <property type="entry name" value="NAD kinase/diacylglycerol kinase-like"/>
    <property type="match status" value="1"/>
</dbReference>
<dbReference type="InterPro" id="IPR002504">
    <property type="entry name" value="NADK"/>
</dbReference>
<dbReference type="GO" id="GO:0006741">
    <property type="term" value="P:NADP+ biosynthetic process"/>
    <property type="evidence" value="ECO:0007669"/>
    <property type="project" value="InterPro"/>
</dbReference>
<name>A0A382P7U3_9ZZZZ</name>
<gene>
    <name evidence="1" type="ORF">METZ01_LOCUS322308</name>
</gene>
<feature type="non-terminal residue" evidence="1">
    <location>
        <position position="329"/>
    </location>
</feature>
<dbReference type="EMBL" id="UINC01105488">
    <property type="protein sequence ID" value="SVC69454.1"/>
    <property type="molecule type" value="Genomic_DNA"/>
</dbReference>
<dbReference type="GO" id="GO:0003951">
    <property type="term" value="F:NAD+ kinase activity"/>
    <property type="evidence" value="ECO:0007669"/>
    <property type="project" value="InterPro"/>
</dbReference>
<proteinExistence type="predicted"/>
<organism evidence="1">
    <name type="scientific">marine metagenome</name>
    <dbReference type="NCBI Taxonomy" id="408172"/>
    <lineage>
        <taxon>unclassified sequences</taxon>
        <taxon>metagenomes</taxon>
        <taxon>ecological metagenomes</taxon>
    </lineage>
</organism>
<dbReference type="AlphaFoldDB" id="A0A382P7U3"/>
<feature type="non-terminal residue" evidence="1">
    <location>
        <position position="1"/>
    </location>
</feature>
<evidence type="ECO:0000313" key="1">
    <source>
        <dbReference type="EMBL" id="SVC69454.1"/>
    </source>
</evidence>
<dbReference type="PANTHER" id="PTHR40697:SF3">
    <property type="entry name" value="ACETOIN CATABOLISM PROTEIN X"/>
    <property type="match status" value="1"/>
</dbReference>